<comment type="pathway">
    <text evidence="1">Amino-acid biosynthesis; L-asparagine biosynthesis; L-asparagine from L-aspartate (L-Gln route): step 1/1.</text>
</comment>
<dbReference type="Pfam" id="PF00733">
    <property type="entry name" value="Asn_synthase"/>
    <property type="match status" value="2"/>
</dbReference>
<dbReference type="PANTHER" id="PTHR43284">
    <property type="entry name" value="ASPARAGINE SYNTHETASE (GLUTAMINE-HYDROLYZING)"/>
    <property type="match status" value="1"/>
</dbReference>
<organism evidence="5 6">
    <name type="scientific">Pontixanthobacter aquaemixtae</name>
    <dbReference type="NCBI Taxonomy" id="1958940"/>
    <lineage>
        <taxon>Bacteria</taxon>
        <taxon>Pseudomonadati</taxon>
        <taxon>Pseudomonadota</taxon>
        <taxon>Alphaproteobacteria</taxon>
        <taxon>Sphingomonadales</taxon>
        <taxon>Erythrobacteraceae</taxon>
        <taxon>Pontixanthobacter</taxon>
    </lineage>
</organism>
<reference evidence="5 6" key="1">
    <citation type="submission" date="2019-12" db="EMBL/GenBank/DDBJ databases">
        <title>Genomic-based taxomic classification of the family Erythrobacteraceae.</title>
        <authorList>
            <person name="Xu L."/>
        </authorList>
    </citation>
    <scope>NUCLEOTIDE SEQUENCE [LARGE SCALE GENOMIC DNA]</scope>
    <source>
        <strain evidence="5 6">KCTC 52763</strain>
    </source>
</reference>
<dbReference type="EC" id="6.3.5.4" evidence="2"/>
<name>A0A844ZSW5_9SPHN</name>
<dbReference type="InterPro" id="IPR017932">
    <property type="entry name" value="GATase_2_dom"/>
</dbReference>
<dbReference type="EMBL" id="WTYX01000001">
    <property type="protein sequence ID" value="MXO90818.1"/>
    <property type="molecule type" value="Genomic_DNA"/>
</dbReference>
<evidence type="ECO:0000313" key="5">
    <source>
        <dbReference type="EMBL" id="MXO90818.1"/>
    </source>
</evidence>
<evidence type="ECO:0000256" key="2">
    <source>
        <dbReference type="ARBA" id="ARBA00012737"/>
    </source>
</evidence>
<comment type="caution">
    <text evidence="5">The sequence shown here is derived from an EMBL/GenBank/DDBJ whole genome shotgun (WGS) entry which is preliminary data.</text>
</comment>
<evidence type="ECO:0000259" key="4">
    <source>
        <dbReference type="PROSITE" id="PS51278"/>
    </source>
</evidence>
<dbReference type="Pfam" id="PF13537">
    <property type="entry name" value="GATase_7"/>
    <property type="match status" value="1"/>
</dbReference>
<accession>A0A844ZSW5</accession>
<proteinExistence type="predicted"/>
<dbReference type="OrthoDB" id="9763290at2"/>
<keyword evidence="6" id="KW-1185">Reference proteome</keyword>
<dbReference type="GO" id="GO:0004066">
    <property type="term" value="F:asparagine synthase (glutamine-hydrolyzing) activity"/>
    <property type="evidence" value="ECO:0007669"/>
    <property type="project" value="UniProtKB-EC"/>
</dbReference>
<evidence type="ECO:0000256" key="1">
    <source>
        <dbReference type="ARBA" id="ARBA00005187"/>
    </source>
</evidence>
<dbReference type="SUPFAM" id="SSF56235">
    <property type="entry name" value="N-terminal nucleophile aminohydrolases (Ntn hydrolases)"/>
    <property type="match status" value="1"/>
</dbReference>
<dbReference type="PROSITE" id="PS51278">
    <property type="entry name" value="GATASE_TYPE_2"/>
    <property type="match status" value="1"/>
</dbReference>
<dbReference type="Gene3D" id="3.40.50.620">
    <property type="entry name" value="HUPs"/>
    <property type="match status" value="2"/>
</dbReference>
<dbReference type="Proteomes" id="UP000442714">
    <property type="component" value="Unassembled WGS sequence"/>
</dbReference>
<dbReference type="Gene3D" id="3.60.20.10">
    <property type="entry name" value="Glutamine Phosphoribosylpyrophosphate, subunit 1, domain 1"/>
    <property type="match status" value="1"/>
</dbReference>
<feature type="domain" description="Glutamine amidotransferase type-2" evidence="4">
    <location>
        <begin position="1"/>
        <end position="175"/>
    </location>
</feature>
<dbReference type="GO" id="GO:0006529">
    <property type="term" value="P:asparagine biosynthetic process"/>
    <property type="evidence" value="ECO:0007669"/>
    <property type="project" value="InterPro"/>
</dbReference>
<dbReference type="InterPro" id="IPR014729">
    <property type="entry name" value="Rossmann-like_a/b/a_fold"/>
</dbReference>
<dbReference type="PANTHER" id="PTHR43284:SF1">
    <property type="entry name" value="ASPARAGINE SYNTHETASE"/>
    <property type="match status" value="1"/>
</dbReference>
<dbReference type="RefSeq" id="WP_160604374.1">
    <property type="nucleotide sequence ID" value="NZ_WTYX01000001.1"/>
</dbReference>
<gene>
    <name evidence="5" type="ORF">GRI41_08300</name>
</gene>
<evidence type="ECO:0000256" key="3">
    <source>
        <dbReference type="ARBA" id="ARBA00048741"/>
    </source>
</evidence>
<sequence>MLFLELDRCFRHGAPEAAAPTPLDRASIPFARGPYRIWADARIDDRTNIVAALGLSASIGDPELALEAYLRWGEACTDHLLGDYAFVIADAERGRIFCARDHVGARPFFYALDGKSLRVCSEIAPLIDAFPELDELDPEFAAAFLASNRFSSASRTFYKNIHKLPAGHSLTLENGSQRLTRYWQNETVAPLRLSSDAEYVDAARSLFETAVADRLRGASRPAVHLSGGLDSTAIAAEVAKYQAAHGASEPAAYAWYLHATDEAADDETRWIAAAQAALGLKVVAPPAEESAIVAVLRADGCKVPAALNLLHENSIQKHASEAGVDTILSGWGGDEGLSFNGRGYQAQLFTSLRWAELAALGGGGPVGLARGLKRGFGEWKADPLSRIEPKSIANTYLAPDLAGSVALAGLPALSFKNPKSAMVSLIGIGGTAERMEDWAISGRAHGIKYAYPLLDRRIMEFALSLPGHMFMRPGVRRWIMRQMLDPKLPDLVRHNSSKLETARVNSLFKIVRPAMMTCADLLESSSDLGPRADFVDIPKLINDLRGPEEGFPKNFSHKRRALQFLLF</sequence>
<evidence type="ECO:0000313" key="6">
    <source>
        <dbReference type="Proteomes" id="UP000442714"/>
    </source>
</evidence>
<dbReference type="SUPFAM" id="SSF52402">
    <property type="entry name" value="Adenine nucleotide alpha hydrolases-like"/>
    <property type="match status" value="1"/>
</dbReference>
<dbReference type="InterPro" id="IPR051786">
    <property type="entry name" value="ASN_synthetase/amidase"/>
</dbReference>
<dbReference type="AlphaFoldDB" id="A0A844ZSW5"/>
<protein>
    <recommendedName>
        <fullName evidence="2">asparagine synthase (glutamine-hydrolyzing)</fullName>
        <ecNumber evidence="2">6.3.5.4</ecNumber>
    </recommendedName>
</protein>
<dbReference type="InterPro" id="IPR001962">
    <property type="entry name" value="Asn_synthase"/>
</dbReference>
<dbReference type="InterPro" id="IPR029055">
    <property type="entry name" value="Ntn_hydrolases_N"/>
</dbReference>
<comment type="catalytic activity">
    <reaction evidence="3">
        <text>L-aspartate + L-glutamine + ATP + H2O = L-asparagine + L-glutamate + AMP + diphosphate + H(+)</text>
        <dbReference type="Rhea" id="RHEA:12228"/>
        <dbReference type="ChEBI" id="CHEBI:15377"/>
        <dbReference type="ChEBI" id="CHEBI:15378"/>
        <dbReference type="ChEBI" id="CHEBI:29985"/>
        <dbReference type="ChEBI" id="CHEBI:29991"/>
        <dbReference type="ChEBI" id="CHEBI:30616"/>
        <dbReference type="ChEBI" id="CHEBI:33019"/>
        <dbReference type="ChEBI" id="CHEBI:58048"/>
        <dbReference type="ChEBI" id="CHEBI:58359"/>
        <dbReference type="ChEBI" id="CHEBI:456215"/>
        <dbReference type="EC" id="6.3.5.4"/>
    </reaction>
</comment>